<dbReference type="OrthoDB" id="9806494at2"/>
<protein>
    <submittedName>
        <fullName evidence="1">DUF1697 domain-containing protein</fullName>
    </submittedName>
</protein>
<dbReference type="SUPFAM" id="SSF160379">
    <property type="entry name" value="SP0830-like"/>
    <property type="match status" value="1"/>
</dbReference>
<gene>
    <name evidence="1" type="ORF">DUT91_07660</name>
</gene>
<dbReference type="AlphaFoldDB" id="A0A368K571"/>
<dbReference type="Pfam" id="PF08002">
    <property type="entry name" value="DUF1697"/>
    <property type="match status" value="1"/>
</dbReference>
<dbReference type="EMBL" id="QOZG01000003">
    <property type="protein sequence ID" value="RCS24536.1"/>
    <property type="molecule type" value="Genomic_DNA"/>
</dbReference>
<name>A0A368K571_9HYPH</name>
<dbReference type="RefSeq" id="WP_114440154.1">
    <property type="nucleotide sequence ID" value="NZ_QOZG01000003.1"/>
</dbReference>
<accession>A0A368K571</accession>
<dbReference type="PANTHER" id="PTHR36439">
    <property type="entry name" value="BLL4334 PROTEIN"/>
    <property type="match status" value="1"/>
</dbReference>
<organism evidence="1 2">
    <name type="scientific">Phyllobacterium salinisoli</name>
    <dbReference type="NCBI Taxonomy" id="1899321"/>
    <lineage>
        <taxon>Bacteria</taxon>
        <taxon>Pseudomonadati</taxon>
        <taxon>Pseudomonadota</taxon>
        <taxon>Alphaproteobacteria</taxon>
        <taxon>Hyphomicrobiales</taxon>
        <taxon>Phyllobacteriaceae</taxon>
        <taxon>Phyllobacterium</taxon>
    </lineage>
</organism>
<evidence type="ECO:0000313" key="1">
    <source>
        <dbReference type="EMBL" id="RCS24536.1"/>
    </source>
</evidence>
<reference evidence="1 2" key="1">
    <citation type="submission" date="2018-07" db="EMBL/GenBank/DDBJ databases">
        <title>The draft genome of Phyllobacterium salinisoli.</title>
        <authorList>
            <person name="Liu L."/>
            <person name="Li L."/>
            <person name="Zhang X."/>
            <person name="Liang L."/>
        </authorList>
    </citation>
    <scope>NUCLEOTIDE SEQUENCE [LARGE SCALE GENOMIC DNA]</scope>
    <source>
        <strain evidence="1 2">LLAN61</strain>
    </source>
</reference>
<proteinExistence type="predicted"/>
<evidence type="ECO:0000313" key="2">
    <source>
        <dbReference type="Proteomes" id="UP000253420"/>
    </source>
</evidence>
<keyword evidence="2" id="KW-1185">Reference proteome</keyword>
<dbReference type="PANTHER" id="PTHR36439:SF1">
    <property type="entry name" value="DUF1697 DOMAIN-CONTAINING PROTEIN"/>
    <property type="match status" value="1"/>
</dbReference>
<dbReference type="PIRSF" id="PIRSF008502">
    <property type="entry name" value="UCP008502"/>
    <property type="match status" value="1"/>
</dbReference>
<dbReference type="Proteomes" id="UP000253420">
    <property type="component" value="Unassembled WGS sequence"/>
</dbReference>
<comment type="caution">
    <text evidence="1">The sequence shown here is derived from an EMBL/GenBank/DDBJ whole genome shotgun (WGS) entry which is preliminary data.</text>
</comment>
<sequence>MTVYIVLFRAIGGANQLPVQTLKEALSDAGFGNVTTYIQTGNVVLSSDLDPQAMLEKVGTVVEERFGKPQKIIARDPRQWSEIIEANPFPDAVIDPKALHVFVLEAEPSPEAVKVLVSRQVDRERVAVVGSAAYLHTPDGAGISKLAKSVERLLKVPATARNWNTMRKLQEMAEKVAAG</sequence>
<dbReference type="Gene3D" id="3.30.70.1280">
    <property type="entry name" value="SP0830-like domains"/>
    <property type="match status" value="1"/>
</dbReference>
<dbReference type="InterPro" id="IPR012545">
    <property type="entry name" value="DUF1697"/>
</dbReference>